<keyword evidence="1" id="KW-0862">Zinc</keyword>
<dbReference type="InParanoid" id="J4GL09"/>
<dbReference type="RefSeq" id="XP_012178948.1">
    <property type="nucleotide sequence ID" value="XM_012323558.1"/>
</dbReference>
<accession>J4GL09</accession>
<dbReference type="InterPro" id="IPR013087">
    <property type="entry name" value="Znf_C2H2_type"/>
</dbReference>
<dbReference type="Gene3D" id="3.30.160.60">
    <property type="entry name" value="Classic Zinc Finger"/>
    <property type="match status" value="1"/>
</dbReference>
<dbReference type="STRING" id="599839.J4GL09"/>
<dbReference type="EMBL" id="HE796946">
    <property type="protein sequence ID" value="CCL99665.1"/>
    <property type="molecule type" value="Genomic_DNA"/>
</dbReference>
<dbReference type="AlphaFoldDB" id="J4GL09"/>
<keyword evidence="4" id="KW-1185">Reference proteome</keyword>
<feature type="domain" description="C2H2-type" evidence="2">
    <location>
        <begin position="408"/>
        <end position="432"/>
    </location>
</feature>
<evidence type="ECO:0000256" key="1">
    <source>
        <dbReference type="PROSITE-ProRule" id="PRU00042"/>
    </source>
</evidence>
<evidence type="ECO:0000313" key="4">
    <source>
        <dbReference type="Proteomes" id="UP000006352"/>
    </source>
</evidence>
<evidence type="ECO:0000259" key="2">
    <source>
        <dbReference type="PROSITE" id="PS50157"/>
    </source>
</evidence>
<evidence type="ECO:0000313" key="3">
    <source>
        <dbReference type="EMBL" id="CCL99665.1"/>
    </source>
</evidence>
<sequence>MTPYSHTSATNNTTWWMNGEDRPGEFDSLFFAQDSLNIPSDTTERAISFTDADSAQRCSCRFQRPFSGQQRLYENSARTYANFLNEINGAPGISLTRLNDNVGTSYDEHLYTFDPVHLGARRSVHVSRQSSADMFPGYRLVSLQDATELFTAGVHVLCLVDTGAGPSQTNTTEPAPYTSEWSTTLVPVASPSNAIRAPALAVDGSTSVASIQSVVYPPVVDPRRTTHAMGSEMSMAASQGPMPVPQTGPLETSVDAHTVPRDASKILVCGQNVAVEAAFNTTEMLDRGMLTGTYNHGHSGICGSSPPGCAVDVLEPARRLQSSQSQGERVLATKICEWAGCNARLDDASASSVRRHFEEHHAADYRANNEDRDARQQLVCRWGQCKRKVKRGSFMKHIRTVHLRMTEVVCKGCGRVLVRQDALARHQAKFGH</sequence>
<name>J4GL09_9APHY</name>
<dbReference type="SMART" id="SM00355">
    <property type="entry name" value="ZnF_C2H2"/>
    <property type="match status" value="3"/>
</dbReference>
<dbReference type="GeneID" id="24094576"/>
<dbReference type="GO" id="GO:0008270">
    <property type="term" value="F:zinc ion binding"/>
    <property type="evidence" value="ECO:0007669"/>
    <property type="project" value="UniProtKB-KW"/>
</dbReference>
<dbReference type="OrthoDB" id="2801792at2759"/>
<protein>
    <recommendedName>
        <fullName evidence="2">C2H2-type domain-containing protein</fullName>
    </recommendedName>
</protein>
<keyword evidence="1" id="KW-0863">Zinc-finger</keyword>
<gene>
    <name evidence="3" type="ORF">FIBRA_01686</name>
</gene>
<dbReference type="PROSITE" id="PS00028">
    <property type="entry name" value="ZINC_FINGER_C2H2_1"/>
    <property type="match status" value="1"/>
</dbReference>
<dbReference type="Proteomes" id="UP000006352">
    <property type="component" value="Unassembled WGS sequence"/>
</dbReference>
<proteinExistence type="predicted"/>
<dbReference type="PROSITE" id="PS50157">
    <property type="entry name" value="ZINC_FINGER_C2H2_2"/>
    <property type="match status" value="1"/>
</dbReference>
<dbReference type="HOGENOM" id="CLU_667376_0_0_1"/>
<keyword evidence="1" id="KW-0479">Metal-binding</keyword>
<organism evidence="3 4">
    <name type="scientific">Fibroporia radiculosa</name>
    <dbReference type="NCBI Taxonomy" id="599839"/>
    <lineage>
        <taxon>Eukaryota</taxon>
        <taxon>Fungi</taxon>
        <taxon>Dikarya</taxon>
        <taxon>Basidiomycota</taxon>
        <taxon>Agaricomycotina</taxon>
        <taxon>Agaricomycetes</taxon>
        <taxon>Polyporales</taxon>
        <taxon>Fibroporiaceae</taxon>
        <taxon>Fibroporia</taxon>
    </lineage>
</organism>
<reference evidence="3 4" key="1">
    <citation type="journal article" date="2012" name="Appl. Environ. Microbiol.">
        <title>Short-read sequencing for genomic analysis of the brown rot fungus Fibroporia radiculosa.</title>
        <authorList>
            <person name="Tang J.D."/>
            <person name="Perkins A.D."/>
            <person name="Sonstegard T.S."/>
            <person name="Schroeder S.G."/>
            <person name="Burgess S.C."/>
            <person name="Diehl S.V."/>
        </authorList>
    </citation>
    <scope>NUCLEOTIDE SEQUENCE [LARGE SCALE GENOMIC DNA]</scope>
    <source>
        <strain evidence="3 4">TFFH 294</strain>
    </source>
</reference>